<evidence type="ECO:0000256" key="1">
    <source>
        <dbReference type="ARBA" id="ARBA00009943"/>
    </source>
</evidence>
<protein>
    <recommendedName>
        <fullName evidence="9">BioF2-like acetyltransferase domain-containing protein</fullName>
    </recommendedName>
</protein>
<dbReference type="InterPro" id="IPR003447">
    <property type="entry name" value="FEMABX"/>
</dbReference>
<evidence type="ECO:0000256" key="4">
    <source>
        <dbReference type="ARBA" id="ARBA00022984"/>
    </source>
</evidence>
<dbReference type="PROSITE" id="PS51191">
    <property type="entry name" value="FEMABX"/>
    <property type="match status" value="1"/>
</dbReference>
<dbReference type="AlphaFoldDB" id="A0A1F7Y286"/>
<dbReference type="GO" id="GO:0008360">
    <property type="term" value="P:regulation of cell shape"/>
    <property type="evidence" value="ECO:0007669"/>
    <property type="project" value="UniProtKB-KW"/>
</dbReference>
<accession>A0A1F7Y286</accession>
<comment type="caution">
    <text evidence="7">The sequence shown here is derived from an EMBL/GenBank/DDBJ whole genome shotgun (WGS) entry which is preliminary data.</text>
</comment>
<organism evidence="7 8">
    <name type="scientific">Candidatus Woesebacteria bacterium RIFCSPHIGHO2_01_FULL_38_9b</name>
    <dbReference type="NCBI Taxonomy" id="1802493"/>
    <lineage>
        <taxon>Bacteria</taxon>
        <taxon>Candidatus Woeseibacteriota</taxon>
    </lineage>
</organism>
<reference evidence="7 8" key="1">
    <citation type="journal article" date="2016" name="Nat. Commun.">
        <title>Thousands of microbial genomes shed light on interconnected biogeochemical processes in an aquifer system.</title>
        <authorList>
            <person name="Anantharaman K."/>
            <person name="Brown C.T."/>
            <person name="Hug L.A."/>
            <person name="Sharon I."/>
            <person name="Castelle C.J."/>
            <person name="Probst A.J."/>
            <person name="Thomas B.C."/>
            <person name="Singh A."/>
            <person name="Wilkins M.J."/>
            <person name="Karaoz U."/>
            <person name="Brodie E.L."/>
            <person name="Williams K.H."/>
            <person name="Hubbard S.S."/>
            <person name="Banfield J.F."/>
        </authorList>
    </citation>
    <scope>NUCLEOTIDE SEQUENCE [LARGE SCALE GENOMIC DNA]</scope>
</reference>
<keyword evidence="3" id="KW-0133">Cell shape</keyword>
<evidence type="ECO:0000313" key="8">
    <source>
        <dbReference type="Proteomes" id="UP000178750"/>
    </source>
</evidence>
<dbReference type="EMBL" id="MGGF01000038">
    <property type="protein sequence ID" value="OGM21386.1"/>
    <property type="molecule type" value="Genomic_DNA"/>
</dbReference>
<sequence>MEIKQVTEKNKEMFNKASIHPLQSWEWGEFRKVWGNEVVRTLFGQIIFSKIPHTKFTIGTFIKGPKPTREMLIHLKKLAKVENAIFVKLEPNVPIAIRNTQNEKRIKNSYHVSRVAYNKDNFKQLFQENSAVPGKTLFTPTTFWIDLTRSEEELLKSFSSKTRYNIRLAQKHGVEVIEDNSDKAFEKYIQLTRETVERQGFYAHTEKYHRLMWEFLHKRLVANDQRPIARLLVARYKGQIITTWIILVWHQFQYYPYGASTVNYKEVMANNLMMWEAIRYGKSLGLKTFDLWGREEGKGFTKFKEGYNPKVVEFLGTWDLITSPLYWPYRIAEAVRWRILRARSKFIKPTF</sequence>
<evidence type="ECO:0000256" key="2">
    <source>
        <dbReference type="ARBA" id="ARBA00022679"/>
    </source>
</evidence>
<keyword evidence="2" id="KW-0808">Transferase</keyword>
<evidence type="ECO:0000256" key="6">
    <source>
        <dbReference type="ARBA" id="ARBA00023316"/>
    </source>
</evidence>
<gene>
    <name evidence="7" type="ORF">A2863_03030</name>
</gene>
<dbReference type="InterPro" id="IPR050644">
    <property type="entry name" value="PG_Glycine_Bridge_Synth"/>
</dbReference>
<keyword evidence="5" id="KW-0012">Acyltransferase</keyword>
<evidence type="ECO:0008006" key="9">
    <source>
        <dbReference type="Google" id="ProtNLM"/>
    </source>
</evidence>
<dbReference type="Pfam" id="PF02388">
    <property type="entry name" value="FemAB"/>
    <property type="match status" value="2"/>
</dbReference>
<dbReference type="InterPro" id="IPR016181">
    <property type="entry name" value="Acyl_CoA_acyltransferase"/>
</dbReference>
<comment type="similarity">
    <text evidence="1">Belongs to the FemABX family.</text>
</comment>
<proteinExistence type="inferred from homology"/>
<evidence type="ECO:0000256" key="3">
    <source>
        <dbReference type="ARBA" id="ARBA00022960"/>
    </source>
</evidence>
<dbReference type="PANTHER" id="PTHR36174:SF1">
    <property type="entry name" value="LIPID II:GLYCINE GLYCYLTRANSFERASE"/>
    <property type="match status" value="1"/>
</dbReference>
<dbReference type="GO" id="GO:0009252">
    <property type="term" value="P:peptidoglycan biosynthetic process"/>
    <property type="evidence" value="ECO:0007669"/>
    <property type="project" value="UniProtKB-KW"/>
</dbReference>
<dbReference type="SUPFAM" id="SSF55729">
    <property type="entry name" value="Acyl-CoA N-acyltransferases (Nat)"/>
    <property type="match status" value="2"/>
</dbReference>
<evidence type="ECO:0000313" key="7">
    <source>
        <dbReference type="EMBL" id="OGM21386.1"/>
    </source>
</evidence>
<evidence type="ECO:0000256" key="5">
    <source>
        <dbReference type="ARBA" id="ARBA00023315"/>
    </source>
</evidence>
<dbReference type="PANTHER" id="PTHR36174">
    <property type="entry name" value="LIPID II:GLYCINE GLYCYLTRANSFERASE"/>
    <property type="match status" value="1"/>
</dbReference>
<dbReference type="GO" id="GO:0016755">
    <property type="term" value="F:aminoacyltransferase activity"/>
    <property type="evidence" value="ECO:0007669"/>
    <property type="project" value="InterPro"/>
</dbReference>
<dbReference type="Proteomes" id="UP000178750">
    <property type="component" value="Unassembled WGS sequence"/>
</dbReference>
<dbReference type="GO" id="GO:0071555">
    <property type="term" value="P:cell wall organization"/>
    <property type="evidence" value="ECO:0007669"/>
    <property type="project" value="UniProtKB-KW"/>
</dbReference>
<keyword evidence="4" id="KW-0573">Peptidoglycan synthesis</keyword>
<keyword evidence="6" id="KW-0961">Cell wall biogenesis/degradation</keyword>
<dbReference type="Gene3D" id="3.40.630.30">
    <property type="match status" value="1"/>
</dbReference>
<name>A0A1F7Y286_9BACT</name>